<dbReference type="AlphaFoldDB" id="A0A848P307"/>
<proteinExistence type="predicted"/>
<reference evidence="2 3" key="1">
    <citation type="submission" date="2020-04" db="EMBL/GenBank/DDBJ databases">
        <title>Ralstonia insidiosa genome sequencing and assembly.</title>
        <authorList>
            <person name="Martins R.C.R."/>
            <person name="Perdigao-Neto L.V."/>
            <person name="Levin A.S.S."/>
            <person name="Costa S.F."/>
        </authorList>
    </citation>
    <scope>NUCLEOTIDE SEQUENCE [LARGE SCALE GENOMIC DNA]</scope>
    <source>
        <strain evidence="2 3">5047</strain>
    </source>
</reference>
<dbReference type="Proteomes" id="UP000575469">
    <property type="component" value="Unassembled WGS sequence"/>
</dbReference>
<evidence type="ECO:0000313" key="3">
    <source>
        <dbReference type="Proteomes" id="UP000575469"/>
    </source>
</evidence>
<keyword evidence="1" id="KW-0732">Signal</keyword>
<name>A0A848P307_9RALS</name>
<evidence type="ECO:0000256" key="1">
    <source>
        <dbReference type="SAM" id="SignalP"/>
    </source>
</evidence>
<feature type="signal peptide" evidence="1">
    <location>
        <begin position="1"/>
        <end position="19"/>
    </location>
</feature>
<protein>
    <submittedName>
        <fullName evidence="2">Uncharacterized protein</fullName>
    </submittedName>
</protein>
<sequence>MQRQLITCITALLSLHASAQDDLGVIELQQSGSHLFSTQKLASKQLVSIVTADGTVHCCYRVGNLDRQKNDQQIDQSPEAAATEAYRLTPSHRTARVDVPTIGIGFPAKPMLSITSRSANETEFTWNGNAYQLKQCTTTEGVQLTLERHGAAVRRYYFYLGYDVEPTCQP</sequence>
<gene>
    <name evidence="2" type="ORF">HGR00_16835</name>
</gene>
<feature type="chain" id="PRO_5032523586" evidence="1">
    <location>
        <begin position="20"/>
        <end position="170"/>
    </location>
</feature>
<comment type="caution">
    <text evidence="2">The sequence shown here is derived from an EMBL/GenBank/DDBJ whole genome shotgun (WGS) entry which is preliminary data.</text>
</comment>
<accession>A0A848P307</accession>
<organism evidence="2 3">
    <name type="scientific">Ralstonia insidiosa</name>
    <dbReference type="NCBI Taxonomy" id="190721"/>
    <lineage>
        <taxon>Bacteria</taxon>
        <taxon>Pseudomonadati</taxon>
        <taxon>Pseudomonadota</taxon>
        <taxon>Betaproteobacteria</taxon>
        <taxon>Burkholderiales</taxon>
        <taxon>Burkholderiaceae</taxon>
        <taxon>Ralstonia</taxon>
    </lineage>
</organism>
<dbReference type="RefSeq" id="WP_169340715.1">
    <property type="nucleotide sequence ID" value="NZ_JABBZM010000015.1"/>
</dbReference>
<dbReference type="EMBL" id="JABBZM010000015">
    <property type="protein sequence ID" value="NMV39583.1"/>
    <property type="molecule type" value="Genomic_DNA"/>
</dbReference>
<evidence type="ECO:0000313" key="2">
    <source>
        <dbReference type="EMBL" id="NMV39583.1"/>
    </source>
</evidence>